<reference evidence="3" key="1">
    <citation type="submission" date="2017-03" db="EMBL/GenBank/DDBJ databases">
        <title>Genomes of endolithic fungi from Antarctica.</title>
        <authorList>
            <person name="Coleine C."/>
            <person name="Masonjones S."/>
            <person name="Stajich J.E."/>
        </authorList>
    </citation>
    <scope>NUCLEOTIDE SEQUENCE [LARGE SCALE GENOMIC DNA]</scope>
    <source>
        <strain evidence="3">CCFEE 5527</strain>
    </source>
</reference>
<dbReference type="Proteomes" id="UP000192596">
    <property type="component" value="Unassembled WGS sequence"/>
</dbReference>
<organism evidence="2 3">
    <name type="scientific">Cryoendolithus antarcticus</name>
    <dbReference type="NCBI Taxonomy" id="1507870"/>
    <lineage>
        <taxon>Eukaryota</taxon>
        <taxon>Fungi</taxon>
        <taxon>Dikarya</taxon>
        <taxon>Ascomycota</taxon>
        <taxon>Pezizomycotina</taxon>
        <taxon>Dothideomycetes</taxon>
        <taxon>Dothideomycetidae</taxon>
        <taxon>Cladosporiales</taxon>
        <taxon>Cladosporiaceae</taxon>
        <taxon>Cryoendolithus</taxon>
    </lineage>
</organism>
<evidence type="ECO:0000313" key="3">
    <source>
        <dbReference type="Proteomes" id="UP000192596"/>
    </source>
</evidence>
<protein>
    <recommendedName>
        <fullName evidence="1">N-acetyltransferase domain-containing protein</fullName>
    </recommendedName>
</protein>
<dbReference type="Gene3D" id="3.40.630.30">
    <property type="match status" value="1"/>
</dbReference>
<evidence type="ECO:0000259" key="1">
    <source>
        <dbReference type="PROSITE" id="PS51186"/>
    </source>
</evidence>
<dbReference type="OrthoDB" id="2115692at2759"/>
<dbReference type="CDD" id="cd04301">
    <property type="entry name" value="NAT_SF"/>
    <property type="match status" value="1"/>
</dbReference>
<dbReference type="PROSITE" id="PS51186">
    <property type="entry name" value="GNAT"/>
    <property type="match status" value="1"/>
</dbReference>
<accession>A0A1V8SSE5</accession>
<dbReference type="AlphaFoldDB" id="A0A1V8SSE5"/>
<feature type="domain" description="N-acetyltransferase" evidence="1">
    <location>
        <begin position="77"/>
        <end position="224"/>
    </location>
</feature>
<comment type="caution">
    <text evidence="2">The sequence shown here is derived from an EMBL/GenBank/DDBJ whole genome shotgun (WGS) entry which is preliminary data.</text>
</comment>
<dbReference type="Pfam" id="PF13508">
    <property type="entry name" value="Acetyltransf_7"/>
    <property type="match status" value="1"/>
</dbReference>
<dbReference type="PANTHER" id="PTHR42791">
    <property type="entry name" value="GNAT FAMILY ACETYLTRANSFERASE"/>
    <property type="match status" value="1"/>
</dbReference>
<dbReference type="GO" id="GO:0016747">
    <property type="term" value="F:acyltransferase activity, transferring groups other than amino-acyl groups"/>
    <property type="evidence" value="ECO:0007669"/>
    <property type="project" value="InterPro"/>
</dbReference>
<keyword evidence="3" id="KW-1185">Reference proteome</keyword>
<dbReference type="STRING" id="1507870.A0A1V8SSE5"/>
<dbReference type="InterPro" id="IPR052523">
    <property type="entry name" value="Trichothecene_AcTrans"/>
</dbReference>
<dbReference type="InParanoid" id="A0A1V8SSE5"/>
<name>A0A1V8SSE5_9PEZI</name>
<proteinExistence type="predicted"/>
<sequence length="237" mass="26050">MTSSILVQPCTTDDGPAIAYNNVGAFWRDASWVLIWGSKTETYVASQAALRWPYNLLQNQAQHRFFKAVDSDSGKLLGFVRWDLPDVLGAADLWIEGKMPSVEPEVEADLKKAKESADWEYIENDLDAPIGAAMRRSKAGKGYLVLDYLAVHPNNSRRGVGTALVDHGLREAAKLGLDVFVHGKDAGLPLYSKCGFELLERLWIDDAELGGRGYGAHLMVWRCPKASSARAGSHVCT</sequence>
<dbReference type="PANTHER" id="PTHR42791:SF2">
    <property type="entry name" value="N-ACETYLTRANSFERASE DOMAIN-CONTAINING PROTEIN"/>
    <property type="match status" value="1"/>
</dbReference>
<dbReference type="InterPro" id="IPR016181">
    <property type="entry name" value="Acyl_CoA_acyltransferase"/>
</dbReference>
<dbReference type="InterPro" id="IPR000182">
    <property type="entry name" value="GNAT_dom"/>
</dbReference>
<dbReference type="EMBL" id="NAJO01000029">
    <property type="protein sequence ID" value="OQO01938.1"/>
    <property type="molecule type" value="Genomic_DNA"/>
</dbReference>
<gene>
    <name evidence="2" type="ORF">B0A48_12411</name>
</gene>
<evidence type="ECO:0000313" key="2">
    <source>
        <dbReference type="EMBL" id="OQO01938.1"/>
    </source>
</evidence>
<dbReference type="SUPFAM" id="SSF55729">
    <property type="entry name" value="Acyl-CoA N-acyltransferases (Nat)"/>
    <property type="match status" value="1"/>
</dbReference>